<evidence type="ECO:0000256" key="4">
    <source>
        <dbReference type="ARBA" id="ARBA00022729"/>
    </source>
</evidence>
<dbReference type="InterPro" id="IPR013783">
    <property type="entry name" value="Ig-like_fold"/>
</dbReference>
<dbReference type="InterPro" id="IPR007990">
    <property type="entry name" value="PIP"/>
</dbReference>
<comment type="subunit">
    <text evidence="6">Monomer. Interacts with AZGP1.</text>
</comment>
<keyword evidence="3" id="KW-0964">Secreted</keyword>
<dbReference type="GO" id="GO:0005615">
    <property type="term" value="C:extracellular space"/>
    <property type="evidence" value="ECO:0007669"/>
    <property type="project" value="TreeGrafter"/>
</dbReference>
<dbReference type="PANTHER" id="PTHR15096">
    <property type="entry name" value="PROLACTIN-INDUCIBLE PROTEIN/SEMINAL VESICLE ANTIGEN"/>
    <property type="match status" value="1"/>
</dbReference>
<sequence length="148" mass="16949">MRTLQLLFRASHAALLLVLCLQLGTNTAQEDTPSRRPIIMDFQMPYVTRSTEEVTAKLTVRTELTECMVIKTYLVSSKPTDGSFNYKYSGCLCDDYPRTFYWDFQFNSTVRMAAVVDIIPQLGICPNDEAVVPIRANRFSYLRTLFVL</sequence>
<dbReference type="SUPFAM" id="SSF81296">
    <property type="entry name" value="E set domains"/>
    <property type="match status" value="1"/>
</dbReference>
<evidence type="ECO:0000256" key="6">
    <source>
        <dbReference type="ARBA" id="ARBA00025932"/>
    </source>
</evidence>
<reference evidence="11" key="1">
    <citation type="submission" date="2012-11" db="EMBL/GenBank/DDBJ databases">
        <title>The Vampirome: Transcriptome and Proteome Analysis of the Submandibular and Accessory Glands of the Vampire Bat and Vector of Human Rabies, Desmodus rotundus.</title>
        <authorList>
            <person name="Francischetti I.M.B."/>
            <person name="Assumpcao T.C.F."/>
            <person name="Ma D."/>
            <person name="Vicente E.C."/>
            <person name="Ribeiro J.M.C."/>
        </authorList>
    </citation>
    <scope>NUCLEOTIDE SEQUENCE</scope>
    <source>
        <tissue evidence="11">Salivary gland</tissue>
    </source>
</reference>
<evidence type="ECO:0000256" key="3">
    <source>
        <dbReference type="ARBA" id="ARBA00022525"/>
    </source>
</evidence>
<feature type="disulfide bond" evidence="8">
    <location>
        <begin position="67"/>
        <end position="93"/>
    </location>
</feature>
<dbReference type="GO" id="GO:0002682">
    <property type="term" value="P:regulation of immune system process"/>
    <property type="evidence" value="ECO:0007669"/>
    <property type="project" value="TreeGrafter"/>
</dbReference>
<feature type="chain" id="PRO_5003930937" description="Prolactin-induced protein" evidence="10">
    <location>
        <begin position="29"/>
        <end position="148"/>
    </location>
</feature>
<dbReference type="PIRSF" id="PIRSF002572">
    <property type="entry name" value="PIP-GCDFP-15"/>
    <property type="match status" value="1"/>
</dbReference>
<evidence type="ECO:0000256" key="5">
    <source>
        <dbReference type="ARBA" id="ARBA00023157"/>
    </source>
</evidence>
<accession>K9IG15</accession>
<evidence type="ECO:0000256" key="2">
    <source>
        <dbReference type="ARBA" id="ARBA00006819"/>
    </source>
</evidence>
<evidence type="ECO:0000313" key="11">
    <source>
        <dbReference type="EMBL" id="JAA45155.1"/>
    </source>
</evidence>
<keyword evidence="4 10" id="KW-0732">Signal</keyword>
<dbReference type="Gene3D" id="2.60.40.10">
    <property type="entry name" value="Immunoglobulins"/>
    <property type="match status" value="1"/>
</dbReference>
<dbReference type="Pfam" id="PF05326">
    <property type="entry name" value="SVA"/>
    <property type="match status" value="1"/>
</dbReference>
<organism evidence="11">
    <name type="scientific">Desmodus rotundus</name>
    <name type="common">Vampire bat</name>
    <dbReference type="NCBI Taxonomy" id="9430"/>
    <lineage>
        <taxon>Eukaryota</taxon>
        <taxon>Metazoa</taxon>
        <taxon>Chordata</taxon>
        <taxon>Craniata</taxon>
        <taxon>Vertebrata</taxon>
        <taxon>Euteleostomi</taxon>
        <taxon>Mammalia</taxon>
        <taxon>Eutheria</taxon>
        <taxon>Laurasiatheria</taxon>
        <taxon>Chiroptera</taxon>
        <taxon>Yangochiroptera</taxon>
        <taxon>Phyllostomidae</taxon>
        <taxon>Desmodontinae</taxon>
        <taxon>Desmodus</taxon>
    </lineage>
</organism>
<comment type="similarity">
    <text evidence="2">Belongs to the PIP family.</text>
</comment>
<dbReference type="AlphaFoldDB" id="K9IG15"/>
<dbReference type="GO" id="GO:0006508">
    <property type="term" value="P:proteolysis"/>
    <property type="evidence" value="ECO:0007669"/>
    <property type="project" value="TreeGrafter"/>
</dbReference>
<proteinExistence type="evidence at transcript level"/>
<feature type="modified residue" description="Pyrrolidone carboxylic acid" evidence="9">
    <location>
        <position position="29"/>
    </location>
</feature>
<evidence type="ECO:0000256" key="8">
    <source>
        <dbReference type="PIRSR" id="PIRSR002572-1"/>
    </source>
</evidence>
<comment type="subcellular location">
    <subcellularLocation>
        <location evidence="1">Secreted</location>
    </subcellularLocation>
</comment>
<dbReference type="PANTHER" id="PTHR15096:SF5">
    <property type="entry name" value="PROLACTIN-INDUCIBLE PROTEIN"/>
    <property type="match status" value="1"/>
</dbReference>
<feature type="signal peptide" evidence="10">
    <location>
        <begin position="1"/>
        <end position="28"/>
    </location>
</feature>
<evidence type="ECO:0000256" key="1">
    <source>
        <dbReference type="ARBA" id="ARBA00004613"/>
    </source>
</evidence>
<protein>
    <recommendedName>
        <fullName evidence="7">Prolactin-induced protein</fullName>
    </recommendedName>
</protein>
<dbReference type="GO" id="GO:0004190">
    <property type="term" value="F:aspartic-type endopeptidase activity"/>
    <property type="evidence" value="ECO:0007669"/>
    <property type="project" value="TreeGrafter"/>
</dbReference>
<evidence type="ECO:0000256" key="10">
    <source>
        <dbReference type="SAM" id="SignalP"/>
    </source>
</evidence>
<evidence type="ECO:0000256" key="7">
    <source>
        <dbReference type="ARBA" id="ARBA00032342"/>
    </source>
</evidence>
<dbReference type="EMBL" id="GABZ01008370">
    <property type="protein sequence ID" value="JAA45155.1"/>
    <property type="molecule type" value="mRNA"/>
</dbReference>
<keyword evidence="5 8" id="KW-1015">Disulfide bond</keyword>
<name>K9IG15_DESRO</name>
<dbReference type="FunFam" id="2.60.40.10:FF:001572">
    <property type="entry name" value="Prolactin-inducible protein homolog"/>
    <property type="match status" value="1"/>
</dbReference>
<feature type="disulfide bond" evidence="8">
    <location>
        <begin position="91"/>
        <end position="125"/>
    </location>
</feature>
<evidence type="ECO:0000256" key="9">
    <source>
        <dbReference type="PIRSR" id="PIRSR002572-2"/>
    </source>
</evidence>
<dbReference type="InterPro" id="IPR014756">
    <property type="entry name" value="Ig_E-set"/>
</dbReference>